<dbReference type="EMBL" id="JAHBAY010000004">
    <property type="protein sequence ID" value="MBT0769424.1"/>
    <property type="molecule type" value="Genomic_DNA"/>
</dbReference>
<keyword evidence="2" id="KW-0812">Transmembrane</keyword>
<reference evidence="3 4" key="1">
    <citation type="submission" date="2021-05" db="EMBL/GenBank/DDBJ databases">
        <title>Kineosporia and Streptomyces sp. nov. two new marine actinobacteria isolated from Coral.</title>
        <authorList>
            <person name="Buangrab K."/>
            <person name="Sutthacheep M."/>
            <person name="Yeemin T."/>
            <person name="Harunari E."/>
            <person name="Igarashi Y."/>
            <person name="Kanchanasin P."/>
            <person name="Tanasupawat S."/>
            <person name="Phongsopitanun W."/>
        </authorList>
    </citation>
    <scope>NUCLEOTIDE SEQUENCE [LARGE SCALE GENOMIC DNA]</scope>
    <source>
        <strain evidence="3 4">J2-2</strain>
    </source>
</reference>
<feature type="compositionally biased region" description="Basic and acidic residues" evidence="1">
    <location>
        <begin position="73"/>
        <end position="83"/>
    </location>
</feature>
<organism evidence="3 4">
    <name type="scientific">Kineosporia corallincola</name>
    <dbReference type="NCBI Taxonomy" id="2835133"/>
    <lineage>
        <taxon>Bacteria</taxon>
        <taxon>Bacillati</taxon>
        <taxon>Actinomycetota</taxon>
        <taxon>Actinomycetes</taxon>
        <taxon>Kineosporiales</taxon>
        <taxon>Kineosporiaceae</taxon>
        <taxon>Kineosporia</taxon>
    </lineage>
</organism>
<feature type="region of interest" description="Disordered" evidence="1">
    <location>
        <begin position="68"/>
        <end position="98"/>
    </location>
</feature>
<sequence length="98" mass="11270">MRDRWELYLAWRRRVAMNRTKDVLSRAAVFATVMAILQWFWSGSFWSSFFLVAFTTLLASTVHALTWSPPDATDPRALDETHQDQGNSIPSARNGLPR</sequence>
<dbReference type="RefSeq" id="WP_214155726.1">
    <property type="nucleotide sequence ID" value="NZ_JAHBAY010000004.1"/>
</dbReference>
<keyword evidence="2" id="KW-1133">Transmembrane helix</keyword>
<feature type="transmembrane region" description="Helical" evidence="2">
    <location>
        <begin position="23"/>
        <end position="41"/>
    </location>
</feature>
<evidence type="ECO:0000256" key="1">
    <source>
        <dbReference type="SAM" id="MobiDB-lite"/>
    </source>
</evidence>
<protein>
    <submittedName>
        <fullName evidence="3">Uncharacterized protein</fullName>
    </submittedName>
</protein>
<keyword evidence="2" id="KW-0472">Membrane</keyword>
<accession>A0ABS5TGB8</accession>
<evidence type="ECO:0000313" key="4">
    <source>
        <dbReference type="Proteomes" id="UP001197247"/>
    </source>
</evidence>
<keyword evidence="4" id="KW-1185">Reference proteome</keyword>
<evidence type="ECO:0000313" key="3">
    <source>
        <dbReference type="EMBL" id="MBT0769424.1"/>
    </source>
</evidence>
<comment type="caution">
    <text evidence="3">The sequence shown here is derived from an EMBL/GenBank/DDBJ whole genome shotgun (WGS) entry which is preliminary data.</text>
</comment>
<proteinExistence type="predicted"/>
<dbReference type="Proteomes" id="UP001197247">
    <property type="component" value="Unassembled WGS sequence"/>
</dbReference>
<name>A0ABS5TGB8_9ACTN</name>
<feature type="transmembrane region" description="Helical" evidence="2">
    <location>
        <begin position="47"/>
        <end position="67"/>
    </location>
</feature>
<gene>
    <name evidence="3" type="ORF">KIH74_10870</name>
</gene>
<evidence type="ECO:0000256" key="2">
    <source>
        <dbReference type="SAM" id="Phobius"/>
    </source>
</evidence>